<keyword evidence="1" id="KW-1133">Transmembrane helix</keyword>
<dbReference type="AlphaFoldDB" id="A0A4Q8QCV9"/>
<sequence>MQNKFTELRINRDFGDILSVYFEFLKQNIKSFTNVFLRYNGISLIGLLIVSYLLVSGFIGVFVYEGRNAYGGSTEILEEKYTAYIISGVVLFLVIFIITTALNYSLASSYMIRYQENKGQDFQPQEAWSLVKERLGSILLFVFCLILMFIGLIVVSFILLLVPFVGIFAYYILLFFFIAWVGVSFFHMMQEDKGIVDSLKEGWNLVFDNFWKSVGTNFILGILNNLIQIVLDIIPFVIVGIYTFHAVESNTDFSESVLATVIYTLGVWFALAVGIYGYCLSQFVNGVLYYSLHEKKYNIYTRSKIEEIGKSSL</sequence>
<feature type="transmembrane region" description="Helical" evidence="1">
    <location>
        <begin position="226"/>
        <end position="247"/>
    </location>
</feature>
<dbReference type="RefSeq" id="WP_130607981.1">
    <property type="nucleotide sequence ID" value="NZ_SGIU01000001.1"/>
</dbReference>
<keyword evidence="3" id="KW-1185">Reference proteome</keyword>
<accession>A0A4Q8QCV9</accession>
<protein>
    <submittedName>
        <fullName evidence="2">Uncharacterized protein</fullName>
    </submittedName>
</protein>
<reference evidence="2 3" key="1">
    <citation type="submission" date="2019-02" db="EMBL/GenBank/DDBJ databases">
        <title>Draft genome sequence of Muricauda sp. 176CP4-71.</title>
        <authorList>
            <person name="Park J.-S."/>
        </authorList>
    </citation>
    <scope>NUCLEOTIDE SEQUENCE [LARGE SCALE GENOMIC DNA]</scope>
    <source>
        <strain evidence="2 3">176CP4-71</strain>
    </source>
</reference>
<keyword evidence="1" id="KW-0812">Transmembrane</keyword>
<comment type="caution">
    <text evidence="2">The sequence shown here is derived from an EMBL/GenBank/DDBJ whole genome shotgun (WGS) entry which is preliminary data.</text>
</comment>
<keyword evidence="1" id="KW-0472">Membrane</keyword>
<feature type="transmembrane region" description="Helical" evidence="1">
    <location>
        <begin position="39"/>
        <end position="64"/>
    </location>
</feature>
<dbReference type="OrthoDB" id="1049480at2"/>
<feature type="transmembrane region" description="Helical" evidence="1">
    <location>
        <begin position="168"/>
        <end position="186"/>
    </location>
</feature>
<evidence type="ECO:0000256" key="1">
    <source>
        <dbReference type="SAM" id="Phobius"/>
    </source>
</evidence>
<evidence type="ECO:0000313" key="3">
    <source>
        <dbReference type="Proteomes" id="UP000291981"/>
    </source>
</evidence>
<organism evidence="2 3">
    <name type="scientific">Flagellimonas allohymeniacidonis</name>
    <dbReference type="NCBI Taxonomy" id="2517819"/>
    <lineage>
        <taxon>Bacteria</taxon>
        <taxon>Pseudomonadati</taxon>
        <taxon>Bacteroidota</taxon>
        <taxon>Flavobacteriia</taxon>
        <taxon>Flavobacteriales</taxon>
        <taxon>Flavobacteriaceae</taxon>
        <taxon>Flagellimonas</taxon>
    </lineage>
</organism>
<dbReference type="Proteomes" id="UP000291981">
    <property type="component" value="Unassembled WGS sequence"/>
</dbReference>
<feature type="transmembrane region" description="Helical" evidence="1">
    <location>
        <begin position="84"/>
        <end position="106"/>
    </location>
</feature>
<gene>
    <name evidence="2" type="ORF">EW142_00210</name>
</gene>
<feature type="transmembrane region" description="Helical" evidence="1">
    <location>
        <begin position="267"/>
        <end position="292"/>
    </location>
</feature>
<feature type="transmembrane region" description="Helical" evidence="1">
    <location>
        <begin position="138"/>
        <end position="162"/>
    </location>
</feature>
<name>A0A4Q8QCV9_9FLAO</name>
<dbReference type="EMBL" id="SGIU01000001">
    <property type="protein sequence ID" value="TAI48272.1"/>
    <property type="molecule type" value="Genomic_DNA"/>
</dbReference>
<proteinExistence type="predicted"/>
<evidence type="ECO:0000313" key="2">
    <source>
        <dbReference type="EMBL" id="TAI48272.1"/>
    </source>
</evidence>